<organism evidence="5">
    <name type="scientific">Haptolina brevifila</name>
    <dbReference type="NCBI Taxonomy" id="156173"/>
    <lineage>
        <taxon>Eukaryota</taxon>
        <taxon>Haptista</taxon>
        <taxon>Haptophyta</taxon>
        <taxon>Prymnesiophyceae</taxon>
        <taxon>Prymnesiales</taxon>
        <taxon>Prymnesiaceae</taxon>
        <taxon>Haptolina</taxon>
    </lineage>
</organism>
<dbReference type="SUPFAM" id="SSF48403">
    <property type="entry name" value="Ankyrin repeat"/>
    <property type="match status" value="1"/>
</dbReference>
<keyword evidence="2 3" id="KW-0040">ANK repeat</keyword>
<feature type="repeat" description="ANK" evidence="3">
    <location>
        <begin position="124"/>
        <end position="156"/>
    </location>
</feature>
<evidence type="ECO:0000256" key="1">
    <source>
        <dbReference type="ARBA" id="ARBA00022737"/>
    </source>
</evidence>
<dbReference type="InterPro" id="IPR002110">
    <property type="entry name" value="Ankyrin_rpt"/>
</dbReference>
<protein>
    <recommendedName>
        <fullName evidence="6">Ankyrin repeat domain-containing protein</fullName>
    </recommendedName>
</protein>
<dbReference type="EMBL" id="HBGU01000202">
    <property type="protein sequence ID" value="CAD9388293.1"/>
    <property type="molecule type" value="Transcribed_RNA"/>
</dbReference>
<sequence length="189" mass="21043">MPSYIEIATPLVSEHRAEQERKLQEQLAKMPPRENKPRPPPVDANAKYFEQLKAKGLVEEPKPLPTEDELQASYNKFMAMSPADVYKTEDPAEQLFQATKHMRDDHVVILLQQGAPTTYADRLYGYTPLHIAAVNGRAEMVANLIDAGAAVDIKDKDGNIPLALARKGHHEVAIKILEMATPAELRGEP</sequence>
<dbReference type="PANTHER" id="PTHR24173">
    <property type="entry name" value="ANKYRIN REPEAT CONTAINING"/>
    <property type="match status" value="1"/>
</dbReference>
<accession>A0A7S2B770</accession>
<dbReference type="PANTHER" id="PTHR24173:SF74">
    <property type="entry name" value="ANKYRIN REPEAT DOMAIN-CONTAINING PROTEIN 16"/>
    <property type="match status" value="1"/>
</dbReference>
<name>A0A7S2B770_9EUKA</name>
<dbReference type="AlphaFoldDB" id="A0A7S2B770"/>
<reference evidence="5" key="1">
    <citation type="submission" date="2021-01" db="EMBL/GenBank/DDBJ databases">
        <authorList>
            <person name="Corre E."/>
            <person name="Pelletier E."/>
            <person name="Niang G."/>
            <person name="Scheremetjew M."/>
            <person name="Finn R."/>
            <person name="Kale V."/>
            <person name="Holt S."/>
            <person name="Cochrane G."/>
            <person name="Meng A."/>
            <person name="Brown T."/>
            <person name="Cohen L."/>
        </authorList>
    </citation>
    <scope>NUCLEOTIDE SEQUENCE</scope>
    <source>
        <strain evidence="5">UTEX LB 985</strain>
    </source>
</reference>
<dbReference type="SMART" id="SM00248">
    <property type="entry name" value="ANK"/>
    <property type="match status" value="2"/>
</dbReference>
<dbReference type="InterPro" id="IPR036770">
    <property type="entry name" value="Ankyrin_rpt-contain_sf"/>
</dbReference>
<evidence type="ECO:0008006" key="6">
    <source>
        <dbReference type="Google" id="ProtNLM"/>
    </source>
</evidence>
<dbReference type="Pfam" id="PF12796">
    <property type="entry name" value="Ank_2"/>
    <property type="match status" value="1"/>
</dbReference>
<evidence type="ECO:0000313" key="5">
    <source>
        <dbReference type="EMBL" id="CAD9388293.1"/>
    </source>
</evidence>
<evidence type="ECO:0000256" key="3">
    <source>
        <dbReference type="PROSITE-ProRule" id="PRU00023"/>
    </source>
</evidence>
<dbReference type="Gene3D" id="1.25.40.20">
    <property type="entry name" value="Ankyrin repeat-containing domain"/>
    <property type="match status" value="1"/>
</dbReference>
<keyword evidence="1" id="KW-0677">Repeat</keyword>
<feature type="region of interest" description="Disordered" evidence="4">
    <location>
        <begin position="1"/>
        <end position="45"/>
    </location>
</feature>
<dbReference type="PROSITE" id="PS50297">
    <property type="entry name" value="ANK_REP_REGION"/>
    <property type="match status" value="1"/>
</dbReference>
<feature type="compositionally biased region" description="Basic and acidic residues" evidence="4">
    <location>
        <begin position="13"/>
        <end position="24"/>
    </location>
</feature>
<proteinExistence type="predicted"/>
<evidence type="ECO:0000256" key="2">
    <source>
        <dbReference type="ARBA" id="ARBA00023043"/>
    </source>
</evidence>
<evidence type="ECO:0000256" key="4">
    <source>
        <dbReference type="SAM" id="MobiDB-lite"/>
    </source>
</evidence>
<dbReference type="PROSITE" id="PS50088">
    <property type="entry name" value="ANK_REPEAT"/>
    <property type="match status" value="1"/>
</dbReference>
<gene>
    <name evidence="5" type="ORF">CBRE1094_LOCUS107</name>
</gene>